<gene>
    <name evidence="2" type="ORF">FCC1311_053472</name>
</gene>
<dbReference type="InParanoid" id="A0A2R5GMM7"/>
<keyword evidence="1" id="KW-0472">Membrane</keyword>
<proteinExistence type="predicted"/>
<keyword evidence="1" id="KW-1133">Transmembrane helix</keyword>
<feature type="transmembrane region" description="Helical" evidence="1">
    <location>
        <begin position="146"/>
        <end position="168"/>
    </location>
</feature>
<name>A0A2R5GMM7_9STRA</name>
<evidence type="ECO:0000256" key="1">
    <source>
        <dbReference type="SAM" id="Phobius"/>
    </source>
</evidence>
<feature type="transmembrane region" description="Helical" evidence="1">
    <location>
        <begin position="121"/>
        <end position="140"/>
    </location>
</feature>
<feature type="transmembrane region" description="Helical" evidence="1">
    <location>
        <begin position="52"/>
        <end position="71"/>
    </location>
</feature>
<keyword evidence="3" id="KW-1185">Reference proteome</keyword>
<dbReference type="Proteomes" id="UP000241890">
    <property type="component" value="Unassembled WGS sequence"/>
</dbReference>
<keyword evidence="1" id="KW-0812">Transmembrane</keyword>
<feature type="transmembrane region" description="Helical" evidence="1">
    <location>
        <begin position="83"/>
        <end position="101"/>
    </location>
</feature>
<reference evidence="2 3" key="1">
    <citation type="submission" date="2017-12" db="EMBL/GenBank/DDBJ databases">
        <title>Sequencing, de novo assembly and annotation of complete genome of a new Thraustochytrid species, strain FCC1311.</title>
        <authorList>
            <person name="Sedici K."/>
            <person name="Godart F."/>
            <person name="Aiese Cigliano R."/>
            <person name="Sanseverino W."/>
            <person name="Barakat M."/>
            <person name="Ortet P."/>
            <person name="Marechal E."/>
            <person name="Cagnac O."/>
            <person name="Amato A."/>
        </authorList>
    </citation>
    <scope>NUCLEOTIDE SEQUENCE [LARGE SCALE GENOMIC DNA]</scope>
</reference>
<accession>A0A2R5GMM7</accession>
<dbReference type="EMBL" id="BEYU01000053">
    <property type="protein sequence ID" value="GBG29124.1"/>
    <property type="molecule type" value="Genomic_DNA"/>
</dbReference>
<comment type="caution">
    <text evidence="2">The sequence shown here is derived from an EMBL/GenBank/DDBJ whole genome shotgun (WGS) entry which is preliminary data.</text>
</comment>
<evidence type="ECO:0000313" key="2">
    <source>
        <dbReference type="EMBL" id="GBG29124.1"/>
    </source>
</evidence>
<evidence type="ECO:0000313" key="3">
    <source>
        <dbReference type="Proteomes" id="UP000241890"/>
    </source>
</evidence>
<protein>
    <submittedName>
        <fullName evidence="2">Uncharacterized protein</fullName>
    </submittedName>
</protein>
<organism evidence="2 3">
    <name type="scientific">Hondaea fermentalgiana</name>
    <dbReference type="NCBI Taxonomy" id="2315210"/>
    <lineage>
        <taxon>Eukaryota</taxon>
        <taxon>Sar</taxon>
        <taxon>Stramenopiles</taxon>
        <taxon>Bigyra</taxon>
        <taxon>Labyrinthulomycetes</taxon>
        <taxon>Thraustochytrida</taxon>
        <taxon>Thraustochytriidae</taxon>
        <taxon>Hondaea</taxon>
    </lineage>
</organism>
<dbReference type="AlphaFoldDB" id="A0A2R5GMM7"/>
<sequence length="236" mass="26847">MAPKTQAKQEEVDVTNLTKPVIADENMGFWEAVAQQKEVDHHASHSNLINQWLHLISSTIFIICYYVVFMPNQFSWNEALETAMYWGLFSLIIRQAGHYIFEPPCHDKEQAMLGFDTENKVRICVVYGGIPAALLAAVHLKGDINISLAQAWIVVTFSVVFGRVALLWSRYGFRISMHWFVKFVTDPFTDIPAYWKSGYQIFMPKLVQGALHSSFPNTFSMPAGYVAPKSGYDKDK</sequence>